<keyword evidence="2" id="KW-1185">Reference proteome</keyword>
<dbReference type="STRING" id="981222.Cabther_A0099"/>
<dbReference type="NCBIfam" id="TIGR02165">
    <property type="entry name" value="cas5_6_GSU0054"/>
    <property type="match status" value="1"/>
</dbReference>
<dbReference type="HOGENOM" id="CLU_570773_0_0_0"/>
<organism evidence="1 2">
    <name type="scientific">Chloracidobacterium thermophilum (strain B)</name>
    <dbReference type="NCBI Taxonomy" id="981222"/>
    <lineage>
        <taxon>Bacteria</taxon>
        <taxon>Pseudomonadati</taxon>
        <taxon>Acidobacteriota</taxon>
        <taxon>Terriglobia</taxon>
        <taxon>Terriglobales</taxon>
        <taxon>Acidobacteriaceae</taxon>
        <taxon>Chloracidobacterium</taxon>
    </lineage>
</organism>
<protein>
    <submittedName>
        <fullName evidence="1">CRISPR-associated protein, GSU0054 family (Cas_GSU0054)</fullName>
    </submittedName>
</protein>
<dbReference type="AlphaFoldDB" id="G2LFE1"/>
<dbReference type="Proteomes" id="UP000006791">
    <property type="component" value="Chromosome 1"/>
</dbReference>
<proteinExistence type="predicted"/>
<dbReference type="EMBL" id="CP002514">
    <property type="protein sequence ID" value="AEP10874.1"/>
    <property type="molecule type" value="Genomic_DNA"/>
</dbReference>
<reference evidence="1 2" key="1">
    <citation type="journal article" date="2012" name="Environ. Microbiol.">
        <title>Complete genome of Candidatus Chloracidobacterium thermophilum, a chlorophyll-based photoheterotroph belonging to the phylum Acidobacteria.</title>
        <authorList>
            <person name="Garcia Costas A.M."/>
            <person name="Liu Z."/>
            <person name="Tomsho L.P."/>
            <person name="Schuster S.C."/>
            <person name="Ward D.M."/>
            <person name="Bryant D.A."/>
        </authorList>
    </citation>
    <scope>NUCLEOTIDE SEQUENCE [LARGE SCALE GENOMIC DNA]</scope>
    <source>
        <strain evidence="1 2">B</strain>
    </source>
</reference>
<dbReference type="InterPro" id="IPR019089">
    <property type="entry name" value="Cas_GSU0054"/>
</dbReference>
<evidence type="ECO:0000313" key="1">
    <source>
        <dbReference type="EMBL" id="AEP10874.1"/>
    </source>
</evidence>
<name>G2LFE1_CHLTF</name>
<accession>G2LFE1</accession>
<dbReference type="PROSITE" id="PS50096">
    <property type="entry name" value="IQ"/>
    <property type="match status" value="1"/>
</dbReference>
<dbReference type="KEGG" id="ctm:Cabther_A0099"/>
<sequence length="507" mass="58279">MMSVVILRQEFPLGRFHATPWRVNPFDDPYGEWPPSPWRLVRAVTARWYQWVREEGKTPDLEQLKRLQGALCKSTYRFYLPLEARKGNPLRQYQPTEFGWHPAEKRKPGKREYGRSLVQDNYWCVPPEASVWWFIEGNDWNDELKSVLEKCLERITYFGRAETLTRIRPVEQSGEIKANCQLTEQRTAGTVPVLVPCAEATREDIERTTDDPLAAKQTIPPGARWLYAKRPNPPASREHRRVPERRLECHLMQFAIGWNVAPERRAIVRLTARFRGAVIRELLLLKTKDASSSWTKTSRDVRESVADMIGKNADGEPLNGHCHTEFLVWCEDGQPTRLLVWRGSRAFDAEEQEAILLAAKRDVSWAAAGPDSDEWKVRLVPLDQAVPPPPGFDGQPSKVWESVTPYVPPRHYLRSGKVRAGESIAEQICREVRKREIAQDVQVDLLGTPQWVAVHVPPRKATERTFIGDRRGQMVRLRFDKLVVGPIRLGHSSSFGLGLFRPVEEPR</sequence>
<gene>
    <name evidence="1" type="ordered locus">Cabther_A0099</name>
</gene>
<evidence type="ECO:0000313" key="2">
    <source>
        <dbReference type="Proteomes" id="UP000006791"/>
    </source>
</evidence>